<proteinExistence type="predicted"/>
<dbReference type="Pfam" id="PF24444">
    <property type="entry name" value="DUF7563"/>
    <property type="match status" value="1"/>
</dbReference>
<comment type="caution">
    <text evidence="1">The sequence shown here is derived from an EMBL/GenBank/DDBJ whole genome shotgun (WGS) entry which is preliminary data.</text>
</comment>
<keyword evidence="2" id="KW-1185">Reference proteome</keyword>
<evidence type="ECO:0008006" key="3">
    <source>
        <dbReference type="Google" id="ProtNLM"/>
    </source>
</evidence>
<dbReference type="eggNOG" id="arCOG06449">
    <property type="taxonomic scope" value="Archaea"/>
</dbReference>
<name>M0C0K8_9EURY</name>
<organism evidence="1 2">
    <name type="scientific">Haloterrigena salina JCM 13891</name>
    <dbReference type="NCBI Taxonomy" id="1227488"/>
    <lineage>
        <taxon>Archaea</taxon>
        <taxon>Methanobacteriati</taxon>
        <taxon>Methanobacteriota</taxon>
        <taxon>Stenosarchaea group</taxon>
        <taxon>Halobacteria</taxon>
        <taxon>Halobacteriales</taxon>
        <taxon>Natrialbaceae</taxon>
        <taxon>Haloterrigena</taxon>
    </lineage>
</organism>
<sequence length="85" mass="9576">MTIAPWSSTGNSPTCEHCGIHVTDRFGRVYDDNSDRVGRCPDCDTYRRLTCGSATGIDVSIPDPDRRRERMAIRRDSESCLILQL</sequence>
<gene>
    <name evidence="1" type="ORF">C477_14373</name>
</gene>
<dbReference type="EMBL" id="AOIS01000047">
    <property type="protein sequence ID" value="ELZ16806.1"/>
    <property type="molecule type" value="Genomic_DNA"/>
</dbReference>
<dbReference type="AlphaFoldDB" id="M0C0K8"/>
<evidence type="ECO:0000313" key="1">
    <source>
        <dbReference type="EMBL" id="ELZ16806.1"/>
    </source>
</evidence>
<evidence type="ECO:0000313" key="2">
    <source>
        <dbReference type="Proteomes" id="UP000011657"/>
    </source>
</evidence>
<dbReference type="Proteomes" id="UP000011657">
    <property type="component" value="Unassembled WGS sequence"/>
</dbReference>
<dbReference type="InterPro" id="IPR055985">
    <property type="entry name" value="DUF7563"/>
</dbReference>
<accession>M0C0K8</accession>
<reference evidence="1 2" key="1">
    <citation type="journal article" date="2014" name="PLoS Genet.">
        <title>Phylogenetically driven sequencing of extremely halophilic archaea reveals strategies for static and dynamic osmo-response.</title>
        <authorList>
            <person name="Becker E.A."/>
            <person name="Seitzer P.M."/>
            <person name="Tritt A."/>
            <person name="Larsen D."/>
            <person name="Krusor M."/>
            <person name="Yao A.I."/>
            <person name="Wu D."/>
            <person name="Madern D."/>
            <person name="Eisen J.A."/>
            <person name="Darling A.E."/>
            <person name="Facciotti M.T."/>
        </authorList>
    </citation>
    <scope>NUCLEOTIDE SEQUENCE [LARGE SCALE GENOMIC DNA]</scope>
    <source>
        <strain evidence="1 2">JCM 13891</strain>
    </source>
</reference>
<protein>
    <recommendedName>
        <fullName evidence="3">Small CPxCG-related zinc finger protein</fullName>
    </recommendedName>
</protein>